<dbReference type="SUPFAM" id="SSF54160">
    <property type="entry name" value="Chromo domain-like"/>
    <property type="match status" value="1"/>
</dbReference>
<feature type="domain" description="Chromo" evidence="1">
    <location>
        <begin position="314"/>
        <end position="374"/>
    </location>
</feature>
<feature type="non-terminal residue" evidence="2">
    <location>
        <position position="1"/>
    </location>
</feature>
<evidence type="ECO:0000313" key="2">
    <source>
        <dbReference type="EMBL" id="RHY21977.1"/>
    </source>
</evidence>
<comment type="caution">
    <text evidence="2">The sequence shown here is derived from an EMBL/GenBank/DDBJ whole genome shotgun (WGS) entry which is preliminary data.</text>
</comment>
<dbReference type="CDD" id="cd00024">
    <property type="entry name" value="CD_CSD"/>
    <property type="match status" value="1"/>
</dbReference>
<dbReference type="AlphaFoldDB" id="A0A3R6V3U4"/>
<evidence type="ECO:0000313" key="3">
    <source>
        <dbReference type="Proteomes" id="UP000285060"/>
    </source>
</evidence>
<accession>A0A3R6V3U4</accession>
<dbReference type="InterPro" id="IPR016197">
    <property type="entry name" value="Chromo-like_dom_sf"/>
</dbReference>
<keyword evidence="3" id="KW-1185">Reference proteome</keyword>
<dbReference type="Proteomes" id="UP000285060">
    <property type="component" value="Unassembled WGS sequence"/>
</dbReference>
<dbReference type="EMBL" id="QUSY01002222">
    <property type="protein sequence ID" value="RHY21977.1"/>
    <property type="molecule type" value="Genomic_DNA"/>
</dbReference>
<evidence type="ECO:0000259" key="1">
    <source>
        <dbReference type="PROSITE" id="PS50013"/>
    </source>
</evidence>
<sequence length="387" mass="42770">RIKAAVTFDMSVQDADSRIGRMLDGLAAAVRRDRQEWVIREESQAIVKIITDAIKPASLHRAVTEQMSLSRNKPLKKDVYRFPMPQGCLKCKSSDHKVRNCPGISDEEAVRLLKEHAKLLAKSREPGAPGGRVKTIRKAAAKPGRSVLMATVNGVLPVEASLLDSGADMSVVSGGLVSALLAAGNSPEITTMGRFELFPYGAESKPIVVTKQVRLGSIEFKTACGPLILRGLRVWLDDAATGVELTLGLPVMQRLGYNEQTLLENAYNQQAVWDLSDQPEISLHHSSRLKLFSVESLDVDEDLRAQIAFGDDGFYVEALQDLRMYDGTWQVLVKWLGLDELESSWEPALSIYEDIPVIFRRWAESKRDEDGVCEMIEDIEGACGHPL</sequence>
<proteinExistence type="predicted"/>
<gene>
    <name evidence="2" type="ORF">DYB32_009656</name>
</gene>
<dbReference type="VEuPathDB" id="FungiDB:H310_13740"/>
<protein>
    <recommendedName>
        <fullName evidence="1">Chromo domain-containing protein</fullName>
    </recommendedName>
</protein>
<dbReference type="Pfam" id="PF00385">
    <property type="entry name" value="Chromo"/>
    <property type="match status" value="1"/>
</dbReference>
<dbReference type="InterPro" id="IPR000953">
    <property type="entry name" value="Chromo/chromo_shadow_dom"/>
</dbReference>
<reference evidence="2 3" key="1">
    <citation type="submission" date="2018-08" db="EMBL/GenBank/DDBJ databases">
        <title>Aphanomyces genome sequencing and annotation.</title>
        <authorList>
            <person name="Minardi D."/>
            <person name="Oidtmann B."/>
            <person name="Van Der Giezen M."/>
            <person name="Studholme D.J."/>
        </authorList>
    </citation>
    <scope>NUCLEOTIDE SEQUENCE [LARGE SCALE GENOMIC DNA]</scope>
    <source>
        <strain evidence="2 3">NJM0002</strain>
    </source>
</reference>
<dbReference type="InterPro" id="IPR023780">
    <property type="entry name" value="Chromo_domain"/>
</dbReference>
<name>A0A3R6V3U4_9STRA</name>
<organism evidence="2 3">
    <name type="scientific">Aphanomyces invadans</name>
    <dbReference type="NCBI Taxonomy" id="157072"/>
    <lineage>
        <taxon>Eukaryota</taxon>
        <taxon>Sar</taxon>
        <taxon>Stramenopiles</taxon>
        <taxon>Oomycota</taxon>
        <taxon>Saprolegniomycetes</taxon>
        <taxon>Saprolegniales</taxon>
        <taxon>Verrucalvaceae</taxon>
        <taxon>Aphanomyces</taxon>
    </lineage>
</organism>
<dbReference type="PROSITE" id="PS50013">
    <property type="entry name" value="CHROMO_2"/>
    <property type="match status" value="1"/>
</dbReference>
<dbReference type="VEuPathDB" id="FungiDB:H310_12047"/>
<dbReference type="Gene3D" id="2.40.50.40">
    <property type="match status" value="1"/>
</dbReference>